<name>A0A8J5M432_9STRA</name>
<protein>
    <recommendedName>
        <fullName evidence="4">RxLR effector protein</fullName>
    </recommendedName>
</protein>
<dbReference type="Proteomes" id="UP000709295">
    <property type="component" value="Unassembled WGS sequence"/>
</dbReference>
<dbReference type="AlphaFoldDB" id="A0A8J5M432"/>
<organism evidence="2 3">
    <name type="scientific">Phytophthora aleatoria</name>
    <dbReference type="NCBI Taxonomy" id="2496075"/>
    <lineage>
        <taxon>Eukaryota</taxon>
        <taxon>Sar</taxon>
        <taxon>Stramenopiles</taxon>
        <taxon>Oomycota</taxon>
        <taxon>Peronosporomycetes</taxon>
        <taxon>Peronosporales</taxon>
        <taxon>Peronosporaceae</taxon>
        <taxon>Phytophthora</taxon>
    </lineage>
</organism>
<evidence type="ECO:0000256" key="1">
    <source>
        <dbReference type="SAM" id="SignalP"/>
    </source>
</evidence>
<proteinExistence type="predicted"/>
<comment type="caution">
    <text evidence="2">The sequence shown here is derived from an EMBL/GenBank/DDBJ whole genome shotgun (WGS) entry which is preliminary data.</text>
</comment>
<feature type="non-terminal residue" evidence="2">
    <location>
        <position position="115"/>
    </location>
</feature>
<evidence type="ECO:0000313" key="3">
    <source>
        <dbReference type="Proteomes" id="UP000709295"/>
    </source>
</evidence>
<accession>A0A8J5M432</accession>
<keyword evidence="3" id="KW-1185">Reference proteome</keyword>
<sequence>MPRLYVILSFAAAALALTTFDGVNAASLRTADTSERFLTSFDSSTSGSTDGERFLFEVEGSESSDADSSESFDGDRFLVEMEGSDSAADDEGSESFAGVRFLAELFELIELDKSK</sequence>
<reference evidence="2" key="1">
    <citation type="submission" date="2021-01" db="EMBL/GenBank/DDBJ databases">
        <title>Phytophthora aleatoria, a newly-described species from Pinus radiata is distinct from Phytophthora cactorum isolates based on comparative genomics.</title>
        <authorList>
            <person name="Mcdougal R."/>
            <person name="Panda P."/>
            <person name="Williams N."/>
            <person name="Studholme D.J."/>
        </authorList>
    </citation>
    <scope>NUCLEOTIDE SEQUENCE</scope>
    <source>
        <strain evidence="2">NZFS 4037</strain>
    </source>
</reference>
<feature type="signal peptide" evidence="1">
    <location>
        <begin position="1"/>
        <end position="25"/>
    </location>
</feature>
<evidence type="ECO:0000313" key="2">
    <source>
        <dbReference type="EMBL" id="KAG6952351.1"/>
    </source>
</evidence>
<keyword evidence="1" id="KW-0732">Signal</keyword>
<feature type="chain" id="PRO_5035177388" description="RxLR effector protein" evidence="1">
    <location>
        <begin position="26"/>
        <end position="115"/>
    </location>
</feature>
<evidence type="ECO:0008006" key="4">
    <source>
        <dbReference type="Google" id="ProtNLM"/>
    </source>
</evidence>
<dbReference type="EMBL" id="JAENGY010001119">
    <property type="protein sequence ID" value="KAG6952351.1"/>
    <property type="molecule type" value="Genomic_DNA"/>
</dbReference>
<gene>
    <name evidence="2" type="ORF">JG688_00013321</name>
</gene>